<accession>A0A8S9XQP4</accession>
<proteinExistence type="predicted"/>
<dbReference type="AlphaFoldDB" id="A0A8S9XQP4"/>
<dbReference type="EMBL" id="WIXP02000005">
    <property type="protein sequence ID" value="KAF6211267.1"/>
    <property type="molecule type" value="Genomic_DNA"/>
</dbReference>
<evidence type="ECO:0000313" key="1">
    <source>
        <dbReference type="EMBL" id="KAF6211267.1"/>
    </source>
</evidence>
<protein>
    <submittedName>
        <fullName evidence="1">Uncharacterized protein</fullName>
    </submittedName>
</protein>
<name>A0A8S9XQP4_APOLU</name>
<organism evidence="1 2">
    <name type="scientific">Apolygus lucorum</name>
    <name type="common">Small green plant bug</name>
    <name type="synonym">Lygocoris lucorum</name>
    <dbReference type="NCBI Taxonomy" id="248454"/>
    <lineage>
        <taxon>Eukaryota</taxon>
        <taxon>Metazoa</taxon>
        <taxon>Ecdysozoa</taxon>
        <taxon>Arthropoda</taxon>
        <taxon>Hexapoda</taxon>
        <taxon>Insecta</taxon>
        <taxon>Pterygota</taxon>
        <taxon>Neoptera</taxon>
        <taxon>Paraneoptera</taxon>
        <taxon>Hemiptera</taxon>
        <taxon>Heteroptera</taxon>
        <taxon>Panheteroptera</taxon>
        <taxon>Cimicomorpha</taxon>
        <taxon>Miridae</taxon>
        <taxon>Mirini</taxon>
        <taxon>Apolygus</taxon>
    </lineage>
</organism>
<reference evidence="1" key="1">
    <citation type="journal article" date="2021" name="Mol. Ecol. Resour.">
        <title>Apolygus lucorum genome provides insights into omnivorousness and mesophyll feeding.</title>
        <authorList>
            <person name="Liu Y."/>
            <person name="Liu H."/>
            <person name="Wang H."/>
            <person name="Huang T."/>
            <person name="Liu B."/>
            <person name="Yang B."/>
            <person name="Yin L."/>
            <person name="Li B."/>
            <person name="Zhang Y."/>
            <person name="Zhang S."/>
            <person name="Jiang F."/>
            <person name="Zhang X."/>
            <person name="Ren Y."/>
            <person name="Wang B."/>
            <person name="Wang S."/>
            <person name="Lu Y."/>
            <person name="Wu K."/>
            <person name="Fan W."/>
            <person name="Wang G."/>
        </authorList>
    </citation>
    <scope>NUCLEOTIDE SEQUENCE</scope>
    <source>
        <strain evidence="1">12Hb</strain>
    </source>
</reference>
<evidence type="ECO:0000313" key="2">
    <source>
        <dbReference type="Proteomes" id="UP000466442"/>
    </source>
</evidence>
<comment type="caution">
    <text evidence="1">The sequence shown here is derived from an EMBL/GenBank/DDBJ whole genome shotgun (WGS) entry which is preliminary data.</text>
</comment>
<sequence>MNGASVLWFEHTQVPNSCSIDLNVGNLNLLPHKLRSKAMEGGFDVGKADRGAWRESRICKDVAYHLQRESSACGISRFLKLKREGNYARSTVRSSGRTRNDGLWGHKIAKAAVDAKLREGGGRLVLTGLFLNLLAKLLADNNTDGYFQNPSKNRSYLFHILIIFLVKSILRETLAAFSAYKSNGKATGTRNEKK</sequence>
<keyword evidence="2" id="KW-1185">Reference proteome</keyword>
<dbReference type="Proteomes" id="UP000466442">
    <property type="component" value="Linkage Group LG5"/>
</dbReference>
<gene>
    <name evidence="1" type="ORF">GE061_014384</name>
</gene>